<evidence type="ECO:0008006" key="3">
    <source>
        <dbReference type="Google" id="ProtNLM"/>
    </source>
</evidence>
<accession>A0A1G2FAC8</accession>
<evidence type="ECO:0000313" key="1">
    <source>
        <dbReference type="EMBL" id="OGZ34963.1"/>
    </source>
</evidence>
<evidence type="ECO:0000313" key="2">
    <source>
        <dbReference type="Proteomes" id="UP000177725"/>
    </source>
</evidence>
<name>A0A1G2FAC8_9BACT</name>
<dbReference type="EMBL" id="MHMV01000006">
    <property type="protein sequence ID" value="OGZ34963.1"/>
    <property type="molecule type" value="Genomic_DNA"/>
</dbReference>
<dbReference type="AlphaFoldDB" id="A0A1G2FAC8"/>
<reference evidence="1 2" key="1">
    <citation type="journal article" date="2016" name="Nat. Commun.">
        <title>Thousands of microbial genomes shed light on interconnected biogeochemical processes in an aquifer system.</title>
        <authorList>
            <person name="Anantharaman K."/>
            <person name="Brown C.T."/>
            <person name="Hug L.A."/>
            <person name="Sharon I."/>
            <person name="Castelle C.J."/>
            <person name="Probst A.J."/>
            <person name="Thomas B.C."/>
            <person name="Singh A."/>
            <person name="Wilkins M.J."/>
            <person name="Karaoz U."/>
            <person name="Brodie E.L."/>
            <person name="Williams K.H."/>
            <person name="Hubbard S.S."/>
            <person name="Banfield J.F."/>
        </authorList>
    </citation>
    <scope>NUCLEOTIDE SEQUENCE [LARGE SCALE GENOMIC DNA]</scope>
</reference>
<dbReference type="InterPro" id="IPR045660">
    <property type="entry name" value="DUF6390"/>
</dbReference>
<protein>
    <recommendedName>
        <fullName evidence="3">D-serine dehydratase-like domain-containing protein</fullName>
    </recommendedName>
</protein>
<proteinExistence type="predicted"/>
<dbReference type="Proteomes" id="UP000177725">
    <property type="component" value="Unassembled WGS sequence"/>
</dbReference>
<dbReference type="Pfam" id="PF19927">
    <property type="entry name" value="DUF6390"/>
    <property type="match status" value="1"/>
</dbReference>
<organism evidence="1 2">
    <name type="scientific">Candidatus Portnoybacteria bacterium RBG_13_41_18</name>
    <dbReference type="NCBI Taxonomy" id="1801991"/>
    <lineage>
        <taxon>Bacteria</taxon>
        <taxon>Candidatus Portnoyibacteriota</taxon>
    </lineage>
</organism>
<gene>
    <name evidence="1" type="ORF">A2174_00030</name>
</gene>
<comment type="caution">
    <text evidence="1">The sequence shown here is derived from an EMBL/GenBank/DDBJ whole genome shotgun (WGS) entry which is preliminary data.</text>
</comment>
<sequence>MSGPKIAALYGLIPNELGLCGFEEDQKKLRCFIQGKLGIPDILGALKKFQAAYPYYELIAQKNKIKTGPFNKKVVEAYWIGNELLEKITADDLRELIINKFSGPGLLSKDNAGKKARLIPENSRPHHSFHVLVLGAITGSIDFTGKTKLKDICRVGWGRVANRKAQSANRKNKLIVEYDPLVGNKKIKFGKTTKKEIIWDKELLPDVKIGDWVSFHWNHAIQILNENNVVNLYKYTKNTIDSLYAKQ</sequence>